<dbReference type="OrthoDB" id="73875at2759"/>
<dbReference type="Proteomes" id="UP000554235">
    <property type="component" value="Unassembled WGS sequence"/>
</dbReference>
<organism evidence="1 2">
    <name type="scientific">Fusarium albosuccineum</name>
    <dbReference type="NCBI Taxonomy" id="1237068"/>
    <lineage>
        <taxon>Eukaryota</taxon>
        <taxon>Fungi</taxon>
        <taxon>Dikarya</taxon>
        <taxon>Ascomycota</taxon>
        <taxon>Pezizomycotina</taxon>
        <taxon>Sordariomycetes</taxon>
        <taxon>Hypocreomycetidae</taxon>
        <taxon>Hypocreales</taxon>
        <taxon>Nectriaceae</taxon>
        <taxon>Fusarium</taxon>
        <taxon>Fusarium decemcellulare species complex</taxon>
    </lineage>
</organism>
<accession>A0A8H4PBW9</accession>
<evidence type="ECO:0000313" key="2">
    <source>
        <dbReference type="Proteomes" id="UP000554235"/>
    </source>
</evidence>
<protein>
    <submittedName>
        <fullName evidence="1">Uncharacterized protein</fullName>
    </submittedName>
</protein>
<gene>
    <name evidence="1" type="ORF">FALBO_6304</name>
</gene>
<sequence>MKVDRAGERCLGGVMVWAISHDTKEAKYNKALAKVLGREVTSGSLDDDEKAADFVKKPNEQCRWSNYKEGCPKGWVHVGRLDSGARKGELMYDETGCGGDDAHSFCCPPDEDIPQCGWYGHGKGNCQKVSECPSDMVEIGSNQMYCKKKPRVQTACCKANTKSMKVYGTCQWGAYPECDTSPDCPDEYYNWPIASSASGSGGMKCNDRKNDVGLPIIGVQMRNYCCNTKPNMRFIDCKIYRDVGPAPENMPDGFCRSGCPSDRVRVALDTESPICSVAGVGGQATCCKTSYYDEVLVPNEKLQAYEDAMNEWVKSETCPNPSKIFSKRHLSFSSTELAVRADKVGDISVQDLLIRIIAGIGSQVMLDQYRRIWNAAVQYEYLQITYISNYIRNNWLPEWQGPAQTALEILCSPLYWADKIKAFVTGDKTDTLNCTYSYCDIEGYCEYMGDGEGSVTLKRRHATLRPLGGGHSGRFAHSYIHHNSRQFLQTRKLKNVEVKDPDDEQPTHDYQVDIPANPTVETIAENNPNNPLLDDVVVFSYPDECRLFNIHLELYKDLLEHVVDKNILETFIEESALGKYESLHNRYACLGNLLTELARLKSGKTSKYGPIPIAFWDRMEEIDLEAEPGLPKLPGDTDHKLSFIMDRMFECLGSARHFQNFMVVDRDINAAKRDVMQLHRTVGKTYVTRLLRKGGKSTTQVRDDTTKLLARIRGAFSTFRYMELDQTQKKFNNIVKEVRVQCEFAEKVYNKKYPNEKVRLADYWIEWMKDYYEHVTKTAKDNVLDIVAEVLAQTKGETGPLANKVNTAMGTFRKVATNGIRVHIDTSGFPTDGDTDMGGT</sequence>
<comment type="caution">
    <text evidence="1">The sequence shown here is derived from an EMBL/GenBank/DDBJ whole genome shotgun (WGS) entry which is preliminary data.</text>
</comment>
<evidence type="ECO:0000313" key="1">
    <source>
        <dbReference type="EMBL" id="KAF4466830.1"/>
    </source>
</evidence>
<name>A0A8H4PBW9_9HYPO</name>
<reference evidence="1 2" key="1">
    <citation type="submission" date="2020-01" db="EMBL/GenBank/DDBJ databases">
        <title>Identification and distribution of gene clusters putatively required for synthesis of sphingolipid metabolism inhibitors in phylogenetically diverse species of the filamentous fungus Fusarium.</title>
        <authorList>
            <person name="Kim H.-S."/>
            <person name="Busman M."/>
            <person name="Brown D.W."/>
            <person name="Divon H."/>
            <person name="Uhlig S."/>
            <person name="Proctor R.H."/>
        </authorList>
    </citation>
    <scope>NUCLEOTIDE SEQUENCE [LARGE SCALE GENOMIC DNA]</scope>
    <source>
        <strain evidence="1 2">NRRL 20459</strain>
    </source>
</reference>
<proteinExistence type="predicted"/>
<keyword evidence="2" id="KW-1185">Reference proteome</keyword>
<dbReference type="AlphaFoldDB" id="A0A8H4PBW9"/>
<dbReference type="EMBL" id="JAADYS010000815">
    <property type="protein sequence ID" value="KAF4466830.1"/>
    <property type="molecule type" value="Genomic_DNA"/>
</dbReference>